<feature type="transmembrane region" description="Helical" evidence="11">
    <location>
        <begin position="44"/>
        <end position="67"/>
    </location>
</feature>
<feature type="transmembrane region" description="Helical" evidence="11">
    <location>
        <begin position="12"/>
        <end position="32"/>
    </location>
</feature>
<dbReference type="RefSeq" id="WP_246025080.1">
    <property type="nucleotide sequence ID" value="NZ_FOUP01000014.1"/>
</dbReference>
<proteinExistence type="inferred from homology"/>
<dbReference type="Proteomes" id="UP000270697">
    <property type="component" value="Unassembled WGS sequence"/>
</dbReference>
<dbReference type="InterPro" id="IPR011701">
    <property type="entry name" value="MFS"/>
</dbReference>
<dbReference type="EMBL" id="RBXX01000001">
    <property type="protein sequence ID" value="RKT90056.1"/>
    <property type="molecule type" value="Genomic_DNA"/>
</dbReference>
<accession>A0A1I5H069</accession>
<evidence type="ECO:0000256" key="11">
    <source>
        <dbReference type="SAM" id="Phobius"/>
    </source>
</evidence>
<evidence type="ECO:0000313" key="16">
    <source>
        <dbReference type="Proteomes" id="UP000270697"/>
    </source>
</evidence>
<keyword evidence="7 11" id="KW-1133">Transmembrane helix</keyword>
<dbReference type="STRING" id="455193.SAMN05421805_11458"/>
<feature type="transmembrane region" description="Helical" evidence="11">
    <location>
        <begin position="236"/>
        <end position="256"/>
    </location>
</feature>
<evidence type="ECO:0000313" key="15">
    <source>
        <dbReference type="Proteomes" id="UP000199398"/>
    </source>
</evidence>
<dbReference type="AlphaFoldDB" id="A0A1I5H069"/>
<evidence type="ECO:0000256" key="8">
    <source>
        <dbReference type="ARBA" id="ARBA00023136"/>
    </source>
</evidence>
<dbReference type="InterPro" id="IPR036259">
    <property type="entry name" value="MFS_trans_sf"/>
</dbReference>
<dbReference type="Pfam" id="PF07690">
    <property type="entry name" value="MFS_1"/>
    <property type="match status" value="1"/>
</dbReference>
<evidence type="ECO:0000256" key="2">
    <source>
        <dbReference type="ARBA" id="ARBA00008240"/>
    </source>
</evidence>
<dbReference type="FunFam" id="1.20.1250.20:FF:000001">
    <property type="entry name" value="Dicarboxylate MFS transporter"/>
    <property type="match status" value="1"/>
</dbReference>
<evidence type="ECO:0000256" key="9">
    <source>
        <dbReference type="ARBA" id="ARBA00037295"/>
    </source>
</evidence>
<dbReference type="Proteomes" id="UP000199398">
    <property type="component" value="Unassembled WGS sequence"/>
</dbReference>
<comment type="function">
    <text evidence="9">May be a proton symporter involved in the uptake of osmolytes such as proline and glycine betaine.</text>
</comment>
<feature type="transmembrane region" description="Helical" evidence="11">
    <location>
        <begin position="331"/>
        <end position="355"/>
    </location>
</feature>
<comment type="similarity">
    <text evidence="2">Belongs to the major facilitator superfamily. Metabolite:H+ Symporter (MHS) family (TC 2.A.1.6) family.</text>
</comment>
<keyword evidence="6" id="KW-0769">Symport</keyword>
<feature type="transmembrane region" description="Helical" evidence="11">
    <location>
        <begin position="186"/>
        <end position="209"/>
    </location>
</feature>
<evidence type="ECO:0000256" key="6">
    <source>
        <dbReference type="ARBA" id="ARBA00022847"/>
    </source>
</evidence>
<dbReference type="PANTHER" id="PTHR43045">
    <property type="entry name" value="SHIKIMATE TRANSPORTER"/>
    <property type="match status" value="1"/>
</dbReference>
<dbReference type="EMBL" id="FOUP01000014">
    <property type="protein sequence ID" value="SFO41694.1"/>
    <property type="molecule type" value="Genomic_DNA"/>
</dbReference>
<dbReference type="Gene3D" id="1.20.1250.20">
    <property type="entry name" value="MFS general substrate transporter like domains"/>
    <property type="match status" value="2"/>
</dbReference>
<reference evidence="14 15" key="1">
    <citation type="submission" date="2016-10" db="EMBL/GenBank/DDBJ databases">
        <authorList>
            <person name="de Groot N.N."/>
        </authorList>
    </citation>
    <scope>NUCLEOTIDE SEQUENCE [LARGE SCALE GENOMIC DNA]</scope>
    <source>
        <strain evidence="14 15">CPCC 201259</strain>
    </source>
</reference>
<reference evidence="13 16" key="2">
    <citation type="submission" date="2018-10" db="EMBL/GenBank/DDBJ databases">
        <title>Sequencing the genomes of 1000 actinobacteria strains.</title>
        <authorList>
            <person name="Klenk H.-P."/>
        </authorList>
    </citation>
    <scope>NUCLEOTIDE SEQUENCE [LARGE SCALE GENOMIC DNA]</scope>
    <source>
        <strain evidence="13 16">DSM 45119</strain>
    </source>
</reference>
<sequence length="439" mass="46811">MRRLSEQERMGRRAGIASFVGTSIEWYDFYIYGTASALVFGKLFFPVVTPAIGVLVSFATFWVGFLARPLGGIVFGHLGDRVGRKKALIITLLLMGFTTVGIGLLPTYATIGIAAPILLVLLRVVQGLAVGGEWGGAVLIATEHAPKGRSITSGSWAQQGSPSGQILSALAFTLVSQLPDDDFYSWGWRIPFLASAVLVVLGLVIRLSIAESPQLTRLKETGQVARFPLLDTFRHHTGLVVLGVFACAIVFSAAYFKNTFAVSWATNELGFERETFMTVVLIASITQFFVQPFGAVLASRFGVRKVVTILLVAELPVLPLMFVLISTGSFAWSVVGMVAATLPHVMFYSILAGVLADAFPARVRYTAISLSYGLAGTLLGGTTPMIGQLLLTSFGSIVPVVGWAVVTVLMSLIGVRALLTRSARLAAETETSGARAGAE</sequence>
<keyword evidence="3" id="KW-0813">Transport</keyword>
<evidence type="ECO:0000256" key="7">
    <source>
        <dbReference type="ARBA" id="ARBA00022989"/>
    </source>
</evidence>
<protein>
    <recommendedName>
        <fullName evidence="10">Putative proline/betaine transporter</fullName>
    </recommendedName>
</protein>
<evidence type="ECO:0000256" key="4">
    <source>
        <dbReference type="ARBA" id="ARBA00022475"/>
    </source>
</evidence>
<gene>
    <name evidence="13" type="ORF">ATL45_0024</name>
    <name evidence="14" type="ORF">SAMN05421805_11458</name>
</gene>
<evidence type="ECO:0000259" key="12">
    <source>
        <dbReference type="PROSITE" id="PS50850"/>
    </source>
</evidence>
<feature type="transmembrane region" description="Helical" evidence="11">
    <location>
        <begin position="306"/>
        <end position="325"/>
    </location>
</feature>
<dbReference type="InterPro" id="IPR005828">
    <property type="entry name" value="MFS_sugar_transport-like"/>
</dbReference>
<keyword evidence="8 11" id="KW-0472">Membrane</keyword>
<feature type="transmembrane region" description="Helical" evidence="11">
    <location>
        <begin position="88"/>
        <end position="121"/>
    </location>
</feature>
<keyword evidence="5 11" id="KW-0812">Transmembrane</keyword>
<dbReference type="PANTHER" id="PTHR43045:SF2">
    <property type="entry name" value="INNER MEMBRANE METABOLITE TRANSPORT PROTEIN YHJE"/>
    <property type="match status" value="1"/>
</dbReference>
<feature type="transmembrane region" description="Helical" evidence="11">
    <location>
        <begin position="397"/>
        <end position="419"/>
    </location>
</feature>
<dbReference type="InterPro" id="IPR020846">
    <property type="entry name" value="MFS_dom"/>
</dbReference>
<evidence type="ECO:0000256" key="5">
    <source>
        <dbReference type="ARBA" id="ARBA00022692"/>
    </source>
</evidence>
<dbReference type="GO" id="GO:0005886">
    <property type="term" value="C:plasma membrane"/>
    <property type="evidence" value="ECO:0007669"/>
    <property type="project" value="UniProtKB-SubCell"/>
</dbReference>
<dbReference type="Pfam" id="PF00083">
    <property type="entry name" value="Sugar_tr"/>
    <property type="match status" value="1"/>
</dbReference>
<evidence type="ECO:0000256" key="1">
    <source>
        <dbReference type="ARBA" id="ARBA00004651"/>
    </source>
</evidence>
<organism evidence="14 15">
    <name type="scientific">Saccharopolyspora antimicrobica</name>
    <dbReference type="NCBI Taxonomy" id="455193"/>
    <lineage>
        <taxon>Bacteria</taxon>
        <taxon>Bacillati</taxon>
        <taxon>Actinomycetota</taxon>
        <taxon>Actinomycetes</taxon>
        <taxon>Pseudonocardiales</taxon>
        <taxon>Pseudonocardiaceae</taxon>
        <taxon>Saccharopolyspora</taxon>
    </lineage>
</organism>
<evidence type="ECO:0000313" key="14">
    <source>
        <dbReference type="EMBL" id="SFO41694.1"/>
    </source>
</evidence>
<feature type="transmembrane region" description="Helical" evidence="11">
    <location>
        <begin position="367"/>
        <end position="391"/>
    </location>
</feature>
<comment type="subcellular location">
    <subcellularLocation>
        <location evidence="1">Cell membrane</location>
        <topology evidence="1">Multi-pass membrane protein</topology>
    </subcellularLocation>
</comment>
<keyword evidence="4" id="KW-1003">Cell membrane</keyword>
<dbReference type="PROSITE" id="PS50850">
    <property type="entry name" value="MFS"/>
    <property type="match status" value="1"/>
</dbReference>
<feature type="domain" description="Major facilitator superfamily (MFS) profile" evidence="12">
    <location>
        <begin position="14"/>
        <end position="423"/>
    </location>
</feature>
<evidence type="ECO:0000313" key="13">
    <source>
        <dbReference type="EMBL" id="RKT90056.1"/>
    </source>
</evidence>
<evidence type="ECO:0000256" key="3">
    <source>
        <dbReference type="ARBA" id="ARBA00022448"/>
    </source>
</evidence>
<dbReference type="GO" id="GO:0015293">
    <property type="term" value="F:symporter activity"/>
    <property type="evidence" value="ECO:0007669"/>
    <property type="project" value="UniProtKB-KW"/>
</dbReference>
<evidence type="ECO:0000256" key="10">
    <source>
        <dbReference type="ARBA" id="ARBA00039918"/>
    </source>
</evidence>
<dbReference type="CDD" id="cd17369">
    <property type="entry name" value="MFS_ShiA_like"/>
    <property type="match status" value="1"/>
</dbReference>
<feature type="transmembrane region" description="Helical" evidence="11">
    <location>
        <begin position="276"/>
        <end position="299"/>
    </location>
</feature>
<keyword evidence="16" id="KW-1185">Reference proteome</keyword>
<name>A0A1I5H069_9PSEU</name>
<dbReference type="SUPFAM" id="SSF103473">
    <property type="entry name" value="MFS general substrate transporter"/>
    <property type="match status" value="1"/>
</dbReference>